<sequence>MERIIKTVISSLQELLASTIKILPAILIALVIIMLTRYVAQMMRGIAEKLGKRTLKSSSLQLLLVKTAHVTTWIVGVLLACVVAFPGLRLGDIIATLGLGSVAIGFAFQDIFKNFLAGILLLIQEPFHIHDQIIVGNYEGTVEGIDLRTTKIRTYNGERILLPNSEVFTNAVQVRTAFDSRRTDLAVGVDYNTSLPEAKEILHHTLAKVDAVLDHPKPEIDLVGFGESSIDFVVRYWTTPRQVEVRQAQTEVILAIKQAFDEAEINIPYPIRSLYFYNQDKYNDYLPSQPETETNDGKNDSYSVSQI</sequence>
<keyword evidence="6 8" id="KW-0472">Membrane</keyword>
<reference evidence="12" key="1">
    <citation type="journal article" date="2013" name="Proc. Natl. Acad. Sci. U.S.A.">
        <title>Improving the coverage of the cyanobacterial phylum using diversity-driven genome sequencing.</title>
        <authorList>
            <person name="Shih P.M."/>
            <person name="Wu D."/>
            <person name="Latifi A."/>
            <person name="Axen S.D."/>
            <person name="Fewer D.P."/>
            <person name="Talla E."/>
            <person name="Calteau A."/>
            <person name="Cai F."/>
            <person name="Tandeau de Marsac N."/>
            <person name="Rippka R."/>
            <person name="Herdman M."/>
            <person name="Sivonen K."/>
            <person name="Coursin T."/>
            <person name="Laurent T."/>
            <person name="Goodwin L."/>
            <person name="Nolan M."/>
            <person name="Davenport K.W."/>
            <person name="Han C.S."/>
            <person name="Rubin E.M."/>
            <person name="Eisen J.A."/>
            <person name="Woyke T."/>
            <person name="Gugger M."/>
            <person name="Kerfeld C.A."/>
        </authorList>
    </citation>
    <scope>NUCLEOTIDE SEQUENCE [LARGE SCALE GENOMIC DNA]</scope>
    <source>
        <strain evidence="12">ATCC 29371 / PCC 7437</strain>
    </source>
</reference>
<dbReference type="KEGG" id="scs:Sta7437_0883"/>
<dbReference type="InterPro" id="IPR045275">
    <property type="entry name" value="MscS_archaea/bacteria_type"/>
</dbReference>
<keyword evidence="12" id="KW-1185">Reference proteome</keyword>
<evidence type="ECO:0000256" key="8">
    <source>
        <dbReference type="SAM" id="Phobius"/>
    </source>
</evidence>
<evidence type="ECO:0000259" key="9">
    <source>
        <dbReference type="Pfam" id="PF00924"/>
    </source>
</evidence>
<dbReference type="InterPro" id="IPR049278">
    <property type="entry name" value="MS_channel_C"/>
</dbReference>
<feature type="domain" description="Mechanosensitive ion channel MscS" evidence="9">
    <location>
        <begin position="110"/>
        <end position="172"/>
    </location>
</feature>
<evidence type="ECO:0000313" key="12">
    <source>
        <dbReference type="Proteomes" id="UP000010473"/>
    </source>
</evidence>
<dbReference type="Pfam" id="PF00924">
    <property type="entry name" value="MS_channel_2nd"/>
    <property type="match status" value="1"/>
</dbReference>
<proteinExistence type="inferred from homology"/>
<dbReference type="InterPro" id="IPR011014">
    <property type="entry name" value="MscS_channel_TM-2"/>
</dbReference>
<dbReference type="Pfam" id="PF21082">
    <property type="entry name" value="MS_channel_3rd"/>
    <property type="match status" value="1"/>
</dbReference>
<organism evidence="11 12">
    <name type="scientific">Stanieria cyanosphaera (strain ATCC 29371 / PCC 7437)</name>
    <dbReference type="NCBI Taxonomy" id="111780"/>
    <lineage>
        <taxon>Bacteria</taxon>
        <taxon>Bacillati</taxon>
        <taxon>Cyanobacteriota</taxon>
        <taxon>Cyanophyceae</taxon>
        <taxon>Pleurocapsales</taxon>
        <taxon>Dermocarpellaceae</taxon>
        <taxon>Stanieria</taxon>
    </lineage>
</organism>
<dbReference type="eggNOG" id="COG0668">
    <property type="taxonomic scope" value="Bacteria"/>
</dbReference>
<dbReference type="OrthoDB" id="9809206at2"/>
<comment type="similarity">
    <text evidence="2">Belongs to the MscS (TC 1.A.23) family.</text>
</comment>
<evidence type="ECO:0000313" key="11">
    <source>
        <dbReference type="EMBL" id="AFZ34468.1"/>
    </source>
</evidence>
<keyword evidence="3" id="KW-1003">Cell membrane</keyword>
<protein>
    <submittedName>
        <fullName evidence="11">MscS Mechanosensitive ion channel</fullName>
    </submittedName>
</protein>
<keyword evidence="5 8" id="KW-1133">Transmembrane helix</keyword>
<dbReference type="GO" id="GO:0005886">
    <property type="term" value="C:plasma membrane"/>
    <property type="evidence" value="ECO:0007669"/>
    <property type="project" value="UniProtKB-SubCell"/>
</dbReference>
<feature type="transmembrane region" description="Helical" evidence="8">
    <location>
        <begin position="60"/>
        <end position="87"/>
    </location>
</feature>
<dbReference type="SUPFAM" id="SSF82689">
    <property type="entry name" value="Mechanosensitive channel protein MscS (YggB), C-terminal domain"/>
    <property type="match status" value="1"/>
</dbReference>
<evidence type="ECO:0000256" key="4">
    <source>
        <dbReference type="ARBA" id="ARBA00022692"/>
    </source>
</evidence>
<dbReference type="Gene3D" id="3.30.70.100">
    <property type="match status" value="1"/>
</dbReference>
<dbReference type="EMBL" id="CP003653">
    <property type="protein sequence ID" value="AFZ34468.1"/>
    <property type="molecule type" value="Genomic_DNA"/>
</dbReference>
<comment type="subcellular location">
    <subcellularLocation>
        <location evidence="1">Cell membrane</location>
        <topology evidence="1">Multi-pass membrane protein</topology>
    </subcellularLocation>
</comment>
<dbReference type="Gene3D" id="1.10.287.1260">
    <property type="match status" value="1"/>
</dbReference>
<evidence type="ECO:0000256" key="2">
    <source>
        <dbReference type="ARBA" id="ARBA00008017"/>
    </source>
</evidence>
<keyword evidence="4 8" id="KW-0812">Transmembrane</keyword>
<evidence type="ECO:0000256" key="5">
    <source>
        <dbReference type="ARBA" id="ARBA00022989"/>
    </source>
</evidence>
<dbReference type="InterPro" id="IPR010920">
    <property type="entry name" value="LSM_dom_sf"/>
</dbReference>
<feature type="domain" description="Mechanosensitive ion channel MscS C-terminal" evidence="10">
    <location>
        <begin position="185"/>
        <end position="267"/>
    </location>
</feature>
<dbReference type="InterPro" id="IPR006685">
    <property type="entry name" value="MscS_channel_2nd"/>
</dbReference>
<dbReference type="PANTHER" id="PTHR30221:SF1">
    <property type="entry name" value="SMALL-CONDUCTANCE MECHANOSENSITIVE CHANNEL"/>
    <property type="match status" value="1"/>
</dbReference>
<dbReference type="STRING" id="111780.Sta7437_0883"/>
<dbReference type="PANTHER" id="PTHR30221">
    <property type="entry name" value="SMALL-CONDUCTANCE MECHANOSENSITIVE CHANNEL"/>
    <property type="match status" value="1"/>
</dbReference>
<dbReference type="InterPro" id="IPR023408">
    <property type="entry name" value="MscS_beta-dom_sf"/>
</dbReference>
<dbReference type="PATRIC" id="fig|111780.3.peg.922"/>
<dbReference type="AlphaFoldDB" id="K9XPK7"/>
<feature type="transmembrane region" description="Helical" evidence="8">
    <location>
        <begin position="20"/>
        <end position="40"/>
    </location>
</feature>
<gene>
    <name evidence="11" type="ordered locus">Sta7437_0883</name>
</gene>
<evidence type="ECO:0000256" key="3">
    <source>
        <dbReference type="ARBA" id="ARBA00022475"/>
    </source>
</evidence>
<evidence type="ECO:0000256" key="7">
    <source>
        <dbReference type="SAM" id="MobiDB-lite"/>
    </source>
</evidence>
<dbReference type="GO" id="GO:0008381">
    <property type="term" value="F:mechanosensitive monoatomic ion channel activity"/>
    <property type="evidence" value="ECO:0007669"/>
    <property type="project" value="InterPro"/>
</dbReference>
<feature type="region of interest" description="Disordered" evidence="7">
    <location>
        <begin position="286"/>
        <end position="307"/>
    </location>
</feature>
<evidence type="ECO:0000256" key="1">
    <source>
        <dbReference type="ARBA" id="ARBA00004651"/>
    </source>
</evidence>
<dbReference type="RefSeq" id="WP_015192141.1">
    <property type="nucleotide sequence ID" value="NC_019748.1"/>
</dbReference>
<evidence type="ECO:0000256" key="6">
    <source>
        <dbReference type="ARBA" id="ARBA00023136"/>
    </source>
</evidence>
<dbReference type="SUPFAM" id="SSF50182">
    <property type="entry name" value="Sm-like ribonucleoproteins"/>
    <property type="match status" value="1"/>
</dbReference>
<dbReference type="InterPro" id="IPR011066">
    <property type="entry name" value="MscS_channel_C_sf"/>
</dbReference>
<dbReference type="HOGENOM" id="CLU_037945_1_0_3"/>
<feature type="transmembrane region" description="Helical" evidence="8">
    <location>
        <begin position="93"/>
        <end position="112"/>
    </location>
</feature>
<name>K9XPK7_STAC7</name>
<dbReference type="Gene3D" id="2.30.30.60">
    <property type="match status" value="1"/>
</dbReference>
<dbReference type="Proteomes" id="UP000010473">
    <property type="component" value="Chromosome"/>
</dbReference>
<evidence type="ECO:0000259" key="10">
    <source>
        <dbReference type="Pfam" id="PF21082"/>
    </source>
</evidence>
<dbReference type="SUPFAM" id="SSF82861">
    <property type="entry name" value="Mechanosensitive channel protein MscS (YggB), transmembrane region"/>
    <property type="match status" value="1"/>
</dbReference>
<accession>K9XPK7</accession>